<keyword evidence="1" id="KW-0812">Transmembrane</keyword>
<gene>
    <name evidence="2" type="ORF">KSZ_71850</name>
</gene>
<evidence type="ECO:0000256" key="1">
    <source>
        <dbReference type="SAM" id="Phobius"/>
    </source>
</evidence>
<sequence length="74" mass="8247">MPNLFSPSLLHSLTARFDTSPSSAGVMHSLEVRTIQVLWIVSIIALVLAVPEAIASTLSLIDRYNQRKLKRDEK</sequence>
<proteinExistence type="predicted"/>
<comment type="caution">
    <text evidence="2">The sequence shown here is derived from an EMBL/GenBank/DDBJ whole genome shotgun (WGS) entry which is preliminary data.</text>
</comment>
<keyword evidence="3" id="KW-1185">Reference proteome</keyword>
<name>A0ABQ3VU07_9CHLR</name>
<evidence type="ECO:0000313" key="2">
    <source>
        <dbReference type="EMBL" id="GHO89179.1"/>
    </source>
</evidence>
<evidence type="ECO:0008006" key="4">
    <source>
        <dbReference type="Google" id="ProtNLM"/>
    </source>
</evidence>
<accession>A0ABQ3VU07</accession>
<reference evidence="2 3" key="1">
    <citation type="journal article" date="2021" name="Int. J. Syst. Evol. Microbiol.">
        <title>Reticulibacter mediterranei gen. nov., sp. nov., within the new family Reticulibacteraceae fam. nov., and Ktedonospora formicarum gen. nov., sp. nov., Ktedonobacter robiniae sp. nov., Dictyobacter formicarum sp. nov. and Dictyobacter arantiisoli sp. nov., belonging to the class Ktedonobacteria.</title>
        <authorList>
            <person name="Yabe S."/>
            <person name="Zheng Y."/>
            <person name="Wang C.M."/>
            <person name="Sakai Y."/>
            <person name="Abe K."/>
            <person name="Yokota A."/>
            <person name="Donadio S."/>
            <person name="Cavaletti L."/>
            <person name="Monciardini P."/>
        </authorList>
    </citation>
    <scope>NUCLEOTIDE SEQUENCE [LARGE SCALE GENOMIC DNA]</scope>
    <source>
        <strain evidence="2 3">SOSP1-9</strain>
    </source>
</reference>
<dbReference type="Proteomes" id="UP000635565">
    <property type="component" value="Unassembled WGS sequence"/>
</dbReference>
<evidence type="ECO:0000313" key="3">
    <source>
        <dbReference type="Proteomes" id="UP000635565"/>
    </source>
</evidence>
<organism evidence="2 3">
    <name type="scientific">Dictyobacter formicarum</name>
    <dbReference type="NCBI Taxonomy" id="2778368"/>
    <lineage>
        <taxon>Bacteria</taxon>
        <taxon>Bacillati</taxon>
        <taxon>Chloroflexota</taxon>
        <taxon>Ktedonobacteria</taxon>
        <taxon>Ktedonobacterales</taxon>
        <taxon>Dictyobacteraceae</taxon>
        <taxon>Dictyobacter</taxon>
    </lineage>
</organism>
<feature type="transmembrane region" description="Helical" evidence="1">
    <location>
        <begin position="37"/>
        <end position="61"/>
    </location>
</feature>
<keyword evidence="1" id="KW-0472">Membrane</keyword>
<keyword evidence="1" id="KW-1133">Transmembrane helix</keyword>
<protein>
    <recommendedName>
        <fullName evidence="4">CNNM transmembrane domain-containing protein</fullName>
    </recommendedName>
</protein>
<dbReference type="EMBL" id="BNJJ01000032">
    <property type="protein sequence ID" value="GHO89179.1"/>
    <property type="molecule type" value="Genomic_DNA"/>
</dbReference>